<accession>A0A8B7Z8F6</accession>
<protein>
    <submittedName>
        <fullName evidence="2">Zinc finger ZZ-type and EF-hand domain-containing protein 1-like</fullName>
    </submittedName>
</protein>
<gene>
    <name evidence="2" type="primary">LOC110985313</name>
</gene>
<evidence type="ECO:0000313" key="1">
    <source>
        <dbReference type="Proteomes" id="UP000694845"/>
    </source>
</evidence>
<dbReference type="Proteomes" id="UP000694845">
    <property type="component" value="Unplaced"/>
</dbReference>
<dbReference type="OrthoDB" id="661148at2759"/>
<dbReference type="AlphaFoldDB" id="A0A8B7Z8F6"/>
<dbReference type="KEGG" id="aplc:110985313"/>
<keyword evidence="1" id="KW-1185">Reference proteome</keyword>
<name>A0A8B7Z8F6_ACAPL</name>
<evidence type="ECO:0000313" key="2">
    <source>
        <dbReference type="RefSeq" id="XP_022101944.1"/>
    </source>
</evidence>
<organism evidence="1 2">
    <name type="scientific">Acanthaster planci</name>
    <name type="common">Crown-of-thorns starfish</name>
    <dbReference type="NCBI Taxonomy" id="133434"/>
    <lineage>
        <taxon>Eukaryota</taxon>
        <taxon>Metazoa</taxon>
        <taxon>Echinodermata</taxon>
        <taxon>Eleutherozoa</taxon>
        <taxon>Asterozoa</taxon>
        <taxon>Asteroidea</taxon>
        <taxon>Valvatacea</taxon>
        <taxon>Valvatida</taxon>
        <taxon>Acanthasteridae</taxon>
        <taxon>Acanthaster</taxon>
    </lineage>
</organism>
<proteinExistence type="predicted"/>
<sequence length="226" mass="25101">MDAASARSGECIQYSVKNGVTQSYFAKRRLFATSLSATVSQNCRFPSLCMAASTFMEEDSVAPVFRSGDDMHLLWSIRLDERGSTKSECSVLTFASDPNFTHAKHQFQWMDFEMQGDMLCYTSVSDCSNDDWGYKFMVIGSRKELWAWLVLEVYCQTAEYSPDTIQVLHTVTSAEVLNESVTIDVGTAPPHLDLLNRQPMRLLDSIAAVGAGCSIHHATAITAIKL</sequence>
<dbReference type="GeneID" id="110985313"/>
<dbReference type="RefSeq" id="XP_022101944.1">
    <property type="nucleotide sequence ID" value="XM_022246252.1"/>
</dbReference>
<reference evidence="2" key="1">
    <citation type="submission" date="2025-08" db="UniProtKB">
        <authorList>
            <consortium name="RefSeq"/>
        </authorList>
    </citation>
    <scope>IDENTIFICATION</scope>
</reference>